<organism evidence="12 13">
    <name type="scientific">Pelotalea chapellei</name>
    <dbReference type="NCBI Taxonomy" id="44671"/>
    <lineage>
        <taxon>Bacteria</taxon>
        <taxon>Pseudomonadati</taxon>
        <taxon>Thermodesulfobacteriota</taxon>
        <taxon>Desulfuromonadia</taxon>
        <taxon>Geobacterales</taxon>
        <taxon>Geobacteraceae</taxon>
        <taxon>Pelotalea</taxon>
    </lineage>
</organism>
<comment type="subcellular location">
    <subcellularLocation>
        <location evidence="1">Cell membrane</location>
        <topology evidence="1">Single-pass membrane protein</topology>
    </subcellularLocation>
</comment>
<keyword evidence="9" id="KW-0811">Translocation</keyword>
<dbReference type="Proteomes" id="UP000784128">
    <property type="component" value="Unassembled WGS sequence"/>
</dbReference>
<keyword evidence="8 11" id="KW-1133">Transmembrane helix</keyword>
<proteinExistence type="inferred from homology"/>
<keyword evidence="10 11" id="KW-0472">Membrane</keyword>
<keyword evidence="6 11" id="KW-0812">Transmembrane</keyword>
<evidence type="ECO:0000313" key="13">
    <source>
        <dbReference type="Proteomes" id="UP000784128"/>
    </source>
</evidence>
<dbReference type="EMBL" id="JAHDYS010000006">
    <property type="protein sequence ID" value="MBT1071733.1"/>
    <property type="molecule type" value="Genomic_DNA"/>
</dbReference>
<keyword evidence="4" id="KW-0813">Transport</keyword>
<evidence type="ECO:0000256" key="1">
    <source>
        <dbReference type="ARBA" id="ARBA00004162"/>
    </source>
</evidence>
<dbReference type="NCBIfam" id="TIGR00739">
    <property type="entry name" value="yajC"/>
    <property type="match status" value="1"/>
</dbReference>
<comment type="similarity">
    <text evidence="2">Belongs to the YajC family.</text>
</comment>
<sequence>MFGVAFAMAGAPGGAGGPAGGMAAFGQIIPLVFMFAIFYFLLIRPQQKKAKEHKALLDAIKKGDNVITAGGVHGKVIAVEDSIVNLEIATGVVVKINKPYIASVKKD</sequence>
<evidence type="ECO:0000256" key="10">
    <source>
        <dbReference type="ARBA" id="ARBA00023136"/>
    </source>
</evidence>
<evidence type="ECO:0000256" key="9">
    <source>
        <dbReference type="ARBA" id="ARBA00023010"/>
    </source>
</evidence>
<keyword evidence="7" id="KW-0653">Protein transport</keyword>
<gene>
    <name evidence="12" type="primary">yajC</name>
    <name evidence="12" type="ORF">KJB30_08060</name>
</gene>
<keyword evidence="5" id="KW-1003">Cell membrane</keyword>
<dbReference type="Pfam" id="PF02699">
    <property type="entry name" value="YajC"/>
    <property type="match status" value="1"/>
</dbReference>
<dbReference type="PANTHER" id="PTHR33909">
    <property type="entry name" value="SEC TRANSLOCON ACCESSORY COMPLEX SUBUNIT YAJC"/>
    <property type="match status" value="1"/>
</dbReference>
<evidence type="ECO:0000256" key="8">
    <source>
        <dbReference type="ARBA" id="ARBA00022989"/>
    </source>
</evidence>
<reference evidence="12 13" key="1">
    <citation type="submission" date="2021-05" db="EMBL/GenBank/DDBJ databases">
        <title>The draft genome of Geobacter chapellei DSM 13688.</title>
        <authorList>
            <person name="Xu Z."/>
            <person name="Masuda Y."/>
            <person name="Itoh H."/>
            <person name="Senoo K."/>
        </authorList>
    </citation>
    <scope>NUCLEOTIDE SEQUENCE [LARGE SCALE GENOMIC DNA]</scope>
    <source>
        <strain evidence="12 13">DSM 13688</strain>
    </source>
</reference>
<evidence type="ECO:0000256" key="5">
    <source>
        <dbReference type="ARBA" id="ARBA00022475"/>
    </source>
</evidence>
<dbReference type="SMART" id="SM01323">
    <property type="entry name" value="YajC"/>
    <property type="match status" value="1"/>
</dbReference>
<evidence type="ECO:0000313" key="12">
    <source>
        <dbReference type="EMBL" id="MBT1071733.1"/>
    </source>
</evidence>
<feature type="transmembrane region" description="Helical" evidence="11">
    <location>
        <begin position="25"/>
        <end position="43"/>
    </location>
</feature>
<keyword evidence="13" id="KW-1185">Reference proteome</keyword>
<dbReference type="PANTHER" id="PTHR33909:SF1">
    <property type="entry name" value="SEC TRANSLOCON ACCESSORY COMPLEX SUBUNIT YAJC"/>
    <property type="match status" value="1"/>
</dbReference>
<dbReference type="PRINTS" id="PR01853">
    <property type="entry name" value="YAJCTRNLCASE"/>
</dbReference>
<dbReference type="InterPro" id="IPR003849">
    <property type="entry name" value="Preprotein_translocase_YajC"/>
</dbReference>
<evidence type="ECO:0000256" key="3">
    <source>
        <dbReference type="ARBA" id="ARBA00014962"/>
    </source>
</evidence>
<evidence type="ECO:0000256" key="2">
    <source>
        <dbReference type="ARBA" id="ARBA00006742"/>
    </source>
</evidence>
<evidence type="ECO:0000256" key="6">
    <source>
        <dbReference type="ARBA" id="ARBA00022692"/>
    </source>
</evidence>
<accession>A0ABS5U7T6</accession>
<comment type="caution">
    <text evidence="12">The sequence shown here is derived from an EMBL/GenBank/DDBJ whole genome shotgun (WGS) entry which is preliminary data.</text>
</comment>
<evidence type="ECO:0000256" key="7">
    <source>
        <dbReference type="ARBA" id="ARBA00022927"/>
    </source>
</evidence>
<dbReference type="RefSeq" id="WP_214297820.1">
    <property type="nucleotide sequence ID" value="NZ_JAHDYS010000006.1"/>
</dbReference>
<protein>
    <recommendedName>
        <fullName evidence="3">Sec translocon accessory complex subunit YajC</fullName>
    </recommendedName>
</protein>
<evidence type="ECO:0000256" key="4">
    <source>
        <dbReference type="ARBA" id="ARBA00022448"/>
    </source>
</evidence>
<evidence type="ECO:0000256" key="11">
    <source>
        <dbReference type="SAM" id="Phobius"/>
    </source>
</evidence>
<name>A0ABS5U7T6_9BACT</name>